<comment type="catalytic activity">
    <reaction evidence="5 7">
        <text>AMP + ATP = 2 ADP</text>
        <dbReference type="Rhea" id="RHEA:12973"/>
        <dbReference type="ChEBI" id="CHEBI:30616"/>
        <dbReference type="ChEBI" id="CHEBI:456215"/>
        <dbReference type="ChEBI" id="CHEBI:456216"/>
        <dbReference type="EC" id="2.7.4.3"/>
    </reaction>
</comment>
<organism evidence="9 12">
    <name type="scientific">Thalassospira xiamenensis</name>
    <dbReference type="NCBI Taxonomy" id="220697"/>
    <lineage>
        <taxon>Bacteria</taxon>
        <taxon>Pseudomonadati</taxon>
        <taxon>Pseudomonadota</taxon>
        <taxon>Alphaproteobacteria</taxon>
        <taxon>Rhodospirillales</taxon>
        <taxon>Thalassospiraceae</taxon>
        <taxon>Thalassospira</taxon>
    </lineage>
</organism>
<dbReference type="GO" id="GO:0044209">
    <property type="term" value="P:AMP salvage"/>
    <property type="evidence" value="ECO:0007669"/>
    <property type="project" value="UniProtKB-UniRule"/>
</dbReference>
<feature type="region of interest" description="NMP" evidence="5">
    <location>
        <begin position="30"/>
        <end position="59"/>
    </location>
</feature>
<protein>
    <recommendedName>
        <fullName evidence="5 7">Adenylate kinase</fullName>
        <shortName evidence="5">AK</shortName>
        <ecNumber evidence="5 7">2.7.4.3</ecNumber>
    </recommendedName>
    <alternativeName>
        <fullName evidence="5">ATP-AMP transphosphorylase</fullName>
    </alternativeName>
    <alternativeName>
        <fullName evidence="5">ATP:AMP phosphotransferase</fullName>
    </alternativeName>
    <alternativeName>
        <fullName evidence="5">Adenylate monophosphate kinase</fullName>
    </alternativeName>
</protein>
<evidence type="ECO:0000256" key="4">
    <source>
        <dbReference type="ARBA" id="ARBA00022777"/>
    </source>
</evidence>
<proteinExistence type="inferred from homology"/>
<comment type="pathway">
    <text evidence="5">Purine metabolism; AMP biosynthesis via salvage pathway; AMP from ADP: step 1/1.</text>
</comment>
<sequence>MNIILLGPPGAGKGTQAKRLETGRGMIQLSTGDMLRAAVAAGTELGQKAKEVMDAGKLVSDDLMIGLISERLDQDDTKNGFILDGFPRTTAQAHALDVMLETKGLALDYVIELRVDDAALVARIVGRYTCAKCGQGYHDEFQKPKQDGVCDVCGSTEFKRRADDNAETVTSRLEAYHKQTAPIIPYYENAGKLKTVDGMAEIDEVTREIEAILG</sequence>
<feature type="binding site" evidence="5">
    <location>
        <position position="36"/>
    </location>
    <ligand>
        <name>AMP</name>
        <dbReference type="ChEBI" id="CHEBI:456215"/>
    </ligand>
</feature>
<feature type="domain" description="Adenylate kinase active site lid" evidence="8">
    <location>
        <begin position="127"/>
        <end position="163"/>
    </location>
</feature>
<keyword evidence="3 5" id="KW-0547">Nucleotide-binding</keyword>
<dbReference type="PANTHER" id="PTHR23359">
    <property type="entry name" value="NUCLEOTIDE KINASE"/>
    <property type="match status" value="1"/>
</dbReference>
<feature type="binding site" evidence="5">
    <location>
        <position position="200"/>
    </location>
    <ligand>
        <name>ATP</name>
        <dbReference type="ChEBI" id="CHEBI:30616"/>
    </ligand>
</feature>
<name>A0A154KX02_9PROT</name>
<comment type="function">
    <text evidence="5">Catalyzes the reversible transfer of the terminal phosphate group between ATP and AMP. Plays an important role in cellular energy homeostasis and in adenine nucleotide metabolism.</text>
</comment>
<dbReference type="NCBIfam" id="TIGR01351">
    <property type="entry name" value="adk"/>
    <property type="match status" value="1"/>
</dbReference>
<evidence type="ECO:0000313" key="9">
    <source>
        <dbReference type="EMBL" id="RCK47598.1"/>
    </source>
</evidence>
<dbReference type="GO" id="GO:0004017">
    <property type="term" value="F:AMP kinase activity"/>
    <property type="evidence" value="ECO:0007669"/>
    <property type="project" value="UniProtKB-UniRule"/>
</dbReference>
<dbReference type="NCBIfam" id="NF011105">
    <property type="entry name" value="PRK14532.1"/>
    <property type="match status" value="1"/>
</dbReference>
<feature type="binding site" evidence="5">
    <location>
        <begin position="57"/>
        <end position="59"/>
    </location>
    <ligand>
        <name>AMP</name>
        <dbReference type="ChEBI" id="CHEBI:456215"/>
    </ligand>
</feature>
<reference evidence="10 11" key="2">
    <citation type="submission" date="2017-08" db="EMBL/GenBank/DDBJ databases">
        <authorList>
            <person name="de Groot N.N."/>
        </authorList>
    </citation>
    <scope>NUCLEOTIDE SEQUENCE [LARGE SCALE GENOMIC DNA]</scope>
    <source>
        <strain evidence="10 11">USBA 78</strain>
    </source>
</reference>
<evidence type="ECO:0000313" key="10">
    <source>
        <dbReference type="EMBL" id="SOB94495.1"/>
    </source>
</evidence>
<evidence type="ECO:0000313" key="12">
    <source>
        <dbReference type="Proteomes" id="UP000252266"/>
    </source>
</evidence>
<keyword evidence="4 5" id="KW-0418">Kinase</keyword>
<dbReference type="GO" id="GO:0005524">
    <property type="term" value="F:ATP binding"/>
    <property type="evidence" value="ECO:0007669"/>
    <property type="project" value="UniProtKB-UniRule"/>
</dbReference>
<reference evidence="9 12" key="1">
    <citation type="submission" date="2014-07" db="EMBL/GenBank/DDBJ databases">
        <title>Draft genome sequence of Thalassospira xiamenensis IB13.</title>
        <authorList>
            <person name="Lai Q."/>
            <person name="Shao Z."/>
        </authorList>
    </citation>
    <scope>NUCLEOTIDE SEQUENCE [LARGE SCALE GENOMIC DNA]</scope>
    <source>
        <strain evidence="9 12">IB13</strain>
    </source>
</reference>
<feature type="binding site" evidence="5">
    <location>
        <begin position="85"/>
        <end position="88"/>
    </location>
    <ligand>
        <name>AMP</name>
        <dbReference type="ChEBI" id="CHEBI:456215"/>
    </ligand>
</feature>
<feature type="binding site" evidence="5">
    <location>
        <begin position="10"/>
        <end position="15"/>
    </location>
    <ligand>
        <name>ATP</name>
        <dbReference type="ChEBI" id="CHEBI:30616"/>
    </ligand>
</feature>
<evidence type="ECO:0000256" key="2">
    <source>
        <dbReference type="ARBA" id="ARBA00022727"/>
    </source>
</evidence>
<feature type="binding site" evidence="5">
    <location>
        <position position="127"/>
    </location>
    <ligand>
        <name>ATP</name>
        <dbReference type="ChEBI" id="CHEBI:30616"/>
    </ligand>
</feature>
<comment type="domain">
    <text evidence="5">Consists of three domains, a large central CORE domain and two small peripheral domains, NMPbind and LID, which undergo movements during catalysis. The LID domain closes over the site of phosphoryl transfer upon ATP binding. Assembling and dissambling the active center during each catalytic cycle provides an effective means to prevent ATP hydrolysis. Some bacteria have evolved a zinc-coordinating structure that stabilizes the LID domain.</text>
</comment>
<dbReference type="EMBL" id="JPWJ01000010">
    <property type="protein sequence ID" value="RCK47598.1"/>
    <property type="molecule type" value="Genomic_DNA"/>
</dbReference>
<dbReference type="GO" id="GO:0008270">
    <property type="term" value="F:zinc ion binding"/>
    <property type="evidence" value="ECO:0007669"/>
    <property type="project" value="UniProtKB-UniRule"/>
</dbReference>
<dbReference type="Gene3D" id="3.40.50.300">
    <property type="entry name" value="P-loop containing nucleotide triphosphate hydrolases"/>
    <property type="match status" value="1"/>
</dbReference>
<keyword evidence="5" id="KW-0963">Cytoplasm</keyword>
<evidence type="ECO:0000256" key="7">
    <source>
        <dbReference type="RuleBase" id="RU003331"/>
    </source>
</evidence>
<keyword evidence="5" id="KW-0862">Zinc</keyword>
<dbReference type="FunFam" id="3.40.50.300:FF:000106">
    <property type="entry name" value="Adenylate kinase mitochondrial"/>
    <property type="match status" value="1"/>
</dbReference>
<comment type="similarity">
    <text evidence="5 6">Belongs to the adenylate kinase family.</text>
</comment>
<feature type="binding site" evidence="5">
    <location>
        <position position="150"/>
    </location>
    <ligand>
        <name>Zn(2+)</name>
        <dbReference type="ChEBI" id="CHEBI:29105"/>
        <note>structural</note>
    </ligand>
</feature>
<dbReference type="NCBIfam" id="NF011100">
    <property type="entry name" value="PRK14527.1"/>
    <property type="match status" value="1"/>
</dbReference>
<dbReference type="InterPro" id="IPR033690">
    <property type="entry name" value="Adenylat_kinase_CS"/>
</dbReference>
<comment type="caution">
    <text evidence="5">Lacks conserved residue(s) required for the propagation of feature annotation.</text>
</comment>
<dbReference type="NCBIfam" id="NF001381">
    <property type="entry name" value="PRK00279.1-3"/>
    <property type="match status" value="1"/>
</dbReference>
<dbReference type="InterPro" id="IPR007862">
    <property type="entry name" value="Adenylate_kinase_lid-dom"/>
</dbReference>
<keyword evidence="2 5" id="KW-0545">Nucleotide biosynthesis</keyword>
<dbReference type="Pfam" id="PF00406">
    <property type="entry name" value="ADK"/>
    <property type="match status" value="1"/>
</dbReference>
<feature type="binding site" evidence="5">
    <location>
        <position position="92"/>
    </location>
    <ligand>
        <name>AMP</name>
        <dbReference type="ChEBI" id="CHEBI:456215"/>
    </ligand>
</feature>
<evidence type="ECO:0000259" key="8">
    <source>
        <dbReference type="Pfam" id="PF05191"/>
    </source>
</evidence>
<dbReference type="Proteomes" id="UP000219068">
    <property type="component" value="Unassembled WGS sequence"/>
</dbReference>
<dbReference type="InterPro" id="IPR006259">
    <property type="entry name" value="Adenyl_kin_sub"/>
</dbReference>
<dbReference type="GO" id="GO:0005737">
    <property type="term" value="C:cytoplasm"/>
    <property type="evidence" value="ECO:0007669"/>
    <property type="project" value="UniProtKB-SubCell"/>
</dbReference>
<feature type="binding site" evidence="5">
    <location>
        <position position="153"/>
    </location>
    <ligand>
        <name>Zn(2+)</name>
        <dbReference type="ChEBI" id="CHEBI:29105"/>
        <note>structural</note>
    </ligand>
</feature>
<dbReference type="EC" id="2.7.4.3" evidence="5 7"/>
<comment type="subcellular location">
    <subcellularLocation>
        <location evidence="5 7">Cytoplasm</location>
    </subcellularLocation>
</comment>
<dbReference type="AlphaFoldDB" id="A0A154KX02"/>
<comment type="subunit">
    <text evidence="5 7">Monomer.</text>
</comment>
<dbReference type="CDD" id="cd01428">
    <property type="entry name" value="ADK"/>
    <property type="match status" value="1"/>
</dbReference>
<feature type="binding site" evidence="5">
    <location>
        <position position="161"/>
    </location>
    <ligand>
        <name>AMP</name>
        <dbReference type="ChEBI" id="CHEBI:456215"/>
    </ligand>
</feature>
<keyword evidence="1 5" id="KW-0808">Transferase</keyword>
<dbReference type="EMBL" id="OBMM01000001">
    <property type="protein sequence ID" value="SOB94495.1"/>
    <property type="molecule type" value="Genomic_DNA"/>
</dbReference>
<dbReference type="PRINTS" id="PR00094">
    <property type="entry name" value="ADENYLTKNASE"/>
</dbReference>
<dbReference type="SUPFAM" id="SSF52540">
    <property type="entry name" value="P-loop containing nucleoside triphosphate hydrolases"/>
    <property type="match status" value="1"/>
</dbReference>
<dbReference type="RefSeq" id="WP_037990968.1">
    <property type="nucleotide sequence ID" value="NZ_DIAI01000011.1"/>
</dbReference>
<dbReference type="Pfam" id="PF05191">
    <property type="entry name" value="ADK_lid"/>
    <property type="match status" value="1"/>
</dbReference>
<accession>A0A154KX02</accession>
<keyword evidence="5 7" id="KW-0067">ATP-binding</keyword>
<keyword evidence="5" id="KW-0479">Metal-binding</keyword>
<dbReference type="NCBIfam" id="NF001380">
    <property type="entry name" value="PRK00279.1-2"/>
    <property type="match status" value="1"/>
</dbReference>
<evidence type="ECO:0000256" key="5">
    <source>
        <dbReference type="HAMAP-Rule" id="MF_00235"/>
    </source>
</evidence>
<dbReference type="InterPro" id="IPR027417">
    <property type="entry name" value="P-loop_NTPase"/>
</dbReference>
<evidence type="ECO:0000256" key="6">
    <source>
        <dbReference type="RuleBase" id="RU003330"/>
    </source>
</evidence>
<dbReference type="Proteomes" id="UP000252266">
    <property type="component" value="Unassembled WGS sequence"/>
</dbReference>
<feature type="binding site" evidence="5">
    <location>
        <position position="172"/>
    </location>
    <ligand>
        <name>AMP</name>
        <dbReference type="ChEBI" id="CHEBI:456215"/>
    </ligand>
</feature>
<feature type="binding site" evidence="5">
    <location>
        <position position="133"/>
    </location>
    <ligand>
        <name>Zn(2+)</name>
        <dbReference type="ChEBI" id="CHEBI:29105"/>
        <note>structural</note>
    </ligand>
</feature>
<evidence type="ECO:0000313" key="11">
    <source>
        <dbReference type="Proteomes" id="UP000219068"/>
    </source>
</evidence>
<dbReference type="HAMAP" id="MF_00235">
    <property type="entry name" value="Adenylate_kinase_Adk"/>
    <property type="match status" value="1"/>
</dbReference>
<dbReference type="PROSITE" id="PS00113">
    <property type="entry name" value="ADENYLATE_KINASE"/>
    <property type="match status" value="1"/>
</dbReference>
<dbReference type="InterPro" id="IPR000850">
    <property type="entry name" value="Adenylat/UMP-CMP_kin"/>
</dbReference>
<evidence type="ECO:0000256" key="1">
    <source>
        <dbReference type="ARBA" id="ARBA00022679"/>
    </source>
</evidence>
<gene>
    <name evidence="5" type="primary">adk</name>
    <name evidence="10" type="ORF">SAMN05428964_1011072</name>
    <name evidence="9" type="ORF">TH44_18250</name>
</gene>
<feature type="binding site" evidence="5">
    <location>
        <position position="130"/>
    </location>
    <ligand>
        <name>Zn(2+)</name>
        <dbReference type="ChEBI" id="CHEBI:29105"/>
        <note>structural</note>
    </ligand>
</feature>
<dbReference type="UniPathway" id="UPA00588">
    <property type="reaction ID" value="UER00649"/>
</dbReference>
<evidence type="ECO:0000256" key="3">
    <source>
        <dbReference type="ARBA" id="ARBA00022741"/>
    </source>
</evidence>
<feature type="binding site" evidence="5">
    <location>
        <position position="31"/>
    </location>
    <ligand>
        <name>AMP</name>
        <dbReference type="ChEBI" id="CHEBI:456215"/>
    </ligand>
</feature>